<gene>
    <name evidence="2" type="ORF">NKR23_g9896</name>
</gene>
<feature type="signal peptide" evidence="1">
    <location>
        <begin position="1"/>
        <end position="24"/>
    </location>
</feature>
<feature type="chain" id="PRO_5041203009" evidence="1">
    <location>
        <begin position="25"/>
        <end position="334"/>
    </location>
</feature>
<keyword evidence="1" id="KW-0732">Signal</keyword>
<evidence type="ECO:0000313" key="3">
    <source>
        <dbReference type="Proteomes" id="UP001174694"/>
    </source>
</evidence>
<dbReference type="AlphaFoldDB" id="A0AA38VC37"/>
<dbReference type="EMBL" id="JANBVO010000041">
    <property type="protein sequence ID" value="KAJ9134818.1"/>
    <property type="molecule type" value="Genomic_DNA"/>
</dbReference>
<evidence type="ECO:0000313" key="2">
    <source>
        <dbReference type="EMBL" id="KAJ9134818.1"/>
    </source>
</evidence>
<dbReference type="Proteomes" id="UP001174694">
    <property type="component" value="Unassembled WGS sequence"/>
</dbReference>
<protein>
    <submittedName>
        <fullName evidence="2">Uncharacterized protein</fullName>
    </submittedName>
</protein>
<proteinExistence type="predicted"/>
<comment type="caution">
    <text evidence="2">The sequence shown here is derived from an EMBL/GenBank/DDBJ whole genome shotgun (WGS) entry which is preliminary data.</text>
</comment>
<keyword evidence="3" id="KW-1185">Reference proteome</keyword>
<reference evidence="2" key="1">
    <citation type="submission" date="2022-07" db="EMBL/GenBank/DDBJ databases">
        <title>Fungi with potential for degradation of polypropylene.</title>
        <authorList>
            <person name="Gostincar C."/>
        </authorList>
    </citation>
    <scope>NUCLEOTIDE SEQUENCE</scope>
    <source>
        <strain evidence="2">EXF-13308</strain>
    </source>
</reference>
<organism evidence="2 3">
    <name type="scientific">Pleurostoma richardsiae</name>
    <dbReference type="NCBI Taxonomy" id="41990"/>
    <lineage>
        <taxon>Eukaryota</taxon>
        <taxon>Fungi</taxon>
        <taxon>Dikarya</taxon>
        <taxon>Ascomycota</taxon>
        <taxon>Pezizomycotina</taxon>
        <taxon>Sordariomycetes</taxon>
        <taxon>Sordariomycetidae</taxon>
        <taxon>Calosphaeriales</taxon>
        <taxon>Pleurostomataceae</taxon>
        <taxon>Pleurostoma</taxon>
    </lineage>
</organism>
<accession>A0AA38VC37</accession>
<name>A0AA38VC37_9PEZI</name>
<evidence type="ECO:0000256" key="1">
    <source>
        <dbReference type="SAM" id="SignalP"/>
    </source>
</evidence>
<sequence>MRNLLLTFWTVGSALFPLVAITLAHSSPMQRGSTAAQCPTGTIVDYPQCRETDRRPGDSSDDCDVHKDRPIGIYLGPSQLTSSYFDAWDTPIPLAKVSASQAWRSHALRVAKEGPPSCDPADSKYKYPDPEYGDCAEALPAFLDSMHRVVDASTAQLGYRPKIGFVVVPRSVRLSAAQRAFNLTNPDTLGVAWAEDGHENWRYEYDYYPEDIFADDDNYVLLALLELGEDNVMAASKTSEQMVQRPLGGGTTSSRVQRLSSGISDFMERTRFPLQKEMLKAVVVTGDASDMDSIWRAVHDALFFVDSWRFKTLNNSPGFVLSLGAAAEYDEIYT</sequence>